<feature type="non-terminal residue" evidence="2">
    <location>
        <position position="397"/>
    </location>
</feature>
<feature type="compositionally biased region" description="Polar residues" evidence="1">
    <location>
        <begin position="188"/>
        <end position="198"/>
    </location>
</feature>
<feature type="region of interest" description="Disordered" evidence="1">
    <location>
        <begin position="186"/>
        <end position="211"/>
    </location>
</feature>
<organism evidence="2 3">
    <name type="scientific">Owenia fusiformis</name>
    <name type="common">Polychaete worm</name>
    <dbReference type="NCBI Taxonomy" id="6347"/>
    <lineage>
        <taxon>Eukaryota</taxon>
        <taxon>Metazoa</taxon>
        <taxon>Spiralia</taxon>
        <taxon>Lophotrochozoa</taxon>
        <taxon>Annelida</taxon>
        <taxon>Polychaeta</taxon>
        <taxon>Sedentaria</taxon>
        <taxon>Canalipalpata</taxon>
        <taxon>Sabellida</taxon>
        <taxon>Oweniida</taxon>
        <taxon>Oweniidae</taxon>
        <taxon>Owenia</taxon>
    </lineage>
</organism>
<comment type="caution">
    <text evidence="2">The sequence shown here is derived from an EMBL/GenBank/DDBJ whole genome shotgun (WGS) entry which is preliminary data.</text>
</comment>
<evidence type="ECO:0000313" key="3">
    <source>
        <dbReference type="Proteomes" id="UP000749559"/>
    </source>
</evidence>
<feature type="compositionally biased region" description="Basic and acidic residues" evidence="1">
    <location>
        <begin position="10"/>
        <end position="21"/>
    </location>
</feature>
<feature type="region of interest" description="Disordered" evidence="1">
    <location>
        <begin position="1"/>
        <end position="44"/>
    </location>
</feature>
<sequence>MASSSLDFLRPSKERKPEKGKKSTRRKHIDETRHGVNVKQMPDNKCGANSKELISGIGIQRATGIAIKPVINNNVSKNECANKELNHVRNIYQPQRTPSFLRTQSFEHTHKASIIPKASHHRKSQSLNLQVVKAQQRRSRDPNDPWFTHDELIAQSLLSYKQTIDQLHDKMTKRKSDDVSIHYKIAVNDSNNPSNSKEQTQSSSTSSPLVPFKLKQDTGEKETPMHRLNGHIPGEQISSKDEIEAISPVEDTSTIDDDNNTLIDTIAQSSVYTQTVSNRDIQSISDNIISPPVSPKYRSTPNHSKLRSLDKTKLQDLSNSFSIPPNMQDLDLDSTLDFRYPNRYDVEEQFNDDHPSYARNDEMAAVYDTGVKECELSTFERGLVSTSRATLTYQSDL</sequence>
<protein>
    <submittedName>
        <fullName evidence="2">Uncharacterized protein</fullName>
    </submittedName>
</protein>
<name>A0A8S4P5N6_OWEFU</name>
<proteinExistence type="predicted"/>
<dbReference type="Proteomes" id="UP000749559">
    <property type="component" value="Unassembled WGS sequence"/>
</dbReference>
<keyword evidence="3" id="KW-1185">Reference proteome</keyword>
<dbReference type="EMBL" id="CAIIXF020000007">
    <property type="protein sequence ID" value="CAH1788700.1"/>
    <property type="molecule type" value="Genomic_DNA"/>
</dbReference>
<evidence type="ECO:0000313" key="2">
    <source>
        <dbReference type="EMBL" id="CAH1788700.1"/>
    </source>
</evidence>
<accession>A0A8S4P5N6</accession>
<evidence type="ECO:0000256" key="1">
    <source>
        <dbReference type="SAM" id="MobiDB-lite"/>
    </source>
</evidence>
<dbReference type="AlphaFoldDB" id="A0A8S4P5N6"/>
<reference evidence="2" key="1">
    <citation type="submission" date="2022-03" db="EMBL/GenBank/DDBJ databases">
        <authorList>
            <person name="Martin C."/>
        </authorList>
    </citation>
    <scope>NUCLEOTIDE SEQUENCE</scope>
</reference>
<gene>
    <name evidence="2" type="ORF">OFUS_LOCUS14180</name>
</gene>